<evidence type="ECO:0000256" key="4">
    <source>
        <dbReference type="ARBA" id="ARBA00022598"/>
    </source>
</evidence>
<dbReference type="Pfam" id="PF00117">
    <property type="entry name" value="GATase"/>
    <property type="match status" value="1"/>
</dbReference>
<evidence type="ECO:0000313" key="11">
    <source>
        <dbReference type="EMBL" id="OSQ49730.1"/>
    </source>
</evidence>
<dbReference type="PANTHER" id="PTHR11550:SF0">
    <property type="entry name" value="CTP SYNTHASE-RELATED"/>
    <property type="match status" value="1"/>
</dbReference>
<dbReference type="GO" id="GO:0042802">
    <property type="term" value="F:identical protein binding"/>
    <property type="evidence" value="ECO:0007669"/>
    <property type="project" value="TreeGrafter"/>
</dbReference>
<dbReference type="InterPro" id="IPR029062">
    <property type="entry name" value="Class_I_gatase-like"/>
</dbReference>
<sequence>MKRGMIMTVRIALVGDFKPAAIAHQAIPKALQIAGTEIGVVAEWDWIATPRFDAGAGDILSGYDGMWCVPASPYDSFDGALAAIRFARENDIPFLGTCGGYQHAVLEYARNVLGLSNAANAEIEPDAEVPLIAPLSCALIDQDGGIELAGGSLIRGYCGSETITETYRCSYGFNRDYAGLLDGRPMQISAWDADGDPRAVELRNHRFFIGTAFQPERSALRGEAHPLITAFVKAAFEK</sequence>
<dbReference type="InterPro" id="IPR004468">
    <property type="entry name" value="CTP_synthase"/>
</dbReference>
<dbReference type="InterPro" id="IPR017926">
    <property type="entry name" value="GATASE"/>
</dbReference>
<evidence type="ECO:0000259" key="10">
    <source>
        <dbReference type="Pfam" id="PF00117"/>
    </source>
</evidence>
<dbReference type="NCBIfam" id="NF004836">
    <property type="entry name" value="PRK06186.1"/>
    <property type="match status" value="1"/>
</dbReference>
<comment type="pathway">
    <text evidence="1">Pyrimidine metabolism; CTP biosynthesis via de novo pathway; CTP from UDP: step 2/2.</text>
</comment>
<feature type="domain" description="Glutamine amidotransferase" evidence="10">
    <location>
        <begin position="70"/>
        <end position="233"/>
    </location>
</feature>
<proteinExistence type="inferred from homology"/>
<dbReference type="GO" id="GO:0019856">
    <property type="term" value="P:pyrimidine nucleobase biosynthetic process"/>
    <property type="evidence" value="ECO:0007669"/>
    <property type="project" value="TreeGrafter"/>
</dbReference>
<gene>
    <name evidence="11" type="ORF">TALK_05010</name>
</gene>
<comment type="caution">
    <text evidence="11">The sequence shown here is derived from an EMBL/GenBank/DDBJ whole genome shotgun (WGS) entry which is preliminary data.</text>
</comment>
<evidence type="ECO:0000256" key="3">
    <source>
        <dbReference type="ARBA" id="ARBA00012291"/>
    </source>
</evidence>
<name>A0A1Y2LFJ3_9PROT</name>
<evidence type="ECO:0000256" key="1">
    <source>
        <dbReference type="ARBA" id="ARBA00005171"/>
    </source>
</evidence>
<dbReference type="PROSITE" id="PS51273">
    <property type="entry name" value="GATASE_TYPE_1"/>
    <property type="match status" value="1"/>
</dbReference>
<keyword evidence="4" id="KW-0436">Ligase</keyword>
<evidence type="ECO:0000256" key="2">
    <source>
        <dbReference type="ARBA" id="ARBA00007533"/>
    </source>
</evidence>
<comment type="similarity">
    <text evidence="2">Belongs to the CTP synthase family.</text>
</comment>
<evidence type="ECO:0000313" key="12">
    <source>
        <dbReference type="Proteomes" id="UP000193396"/>
    </source>
</evidence>
<keyword evidence="12" id="KW-1185">Reference proteome</keyword>
<protein>
    <recommendedName>
        <fullName evidence="3">CTP synthase (glutamine hydrolyzing)</fullName>
        <ecNumber evidence="3">6.3.4.2</ecNumber>
    </recommendedName>
</protein>
<keyword evidence="6" id="KW-0067">ATP-binding</keyword>
<dbReference type="EMBL" id="JFKB01000002">
    <property type="protein sequence ID" value="OSQ49730.1"/>
    <property type="molecule type" value="Genomic_DNA"/>
</dbReference>
<organism evidence="11 12">
    <name type="scientific">Thalassospira alkalitolerans</name>
    <dbReference type="NCBI Taxonomy" id="1293890"/>
    <lineage>
        <taxon>Bacteria</taxon>
        <taxon>Pseudomonadati</taxon>
        <taxon>Pseudomonadota</taxon>
        <taxon>Alphaproteobacteria</taxon>
        <taxon>Rhodospirillales</taxon>
        <taxon>Thalassospiraceae</taxon>
        <taxon>Thalassospira</taxon>
    </lineage>
</organism>
<keyword evidence="7" id="KW-0315">Glutamine amidotransferase</keyword>
<dbReference type="UniPathway" id="UPA00159">
    <property type="reaction ID" value="UER00277"/>
</dbReference>
<dbReference type="SUPFAM" id="SSF52317">
    <property type="entry name" value="Class I glutamine amidotransferase-like"/>
    <property type="match status" value="1"/>
</dbReference>
<evidence type="ECO:0000256" key="6">
    <source>
        <dbReference type="ARBA" id="ARBA00022840"/>
    </source>
</evidence>
<dbReference type="GO" id="GO:0005524">
    <property type="term" value="F:ATP binding"/>
    <property type="evidence" value="ECO:0007669"/>
    <property type="project" value="UniProtKB-KW"/>
</dbReference>
<dbReference type="GO" id="GO:0044210">
    <property type="term" value="P:'de novo' CTP biosynthetic process"/>
    <property type="evidence" value="ECO:0007669"/>
    <property type="project" value="UniProtKB-UniPathway"/>
</dbReference>
<evidence type="ECO:0000256" key="7">
    <source>
        <dbReference type="ARBA" id="ARBA00022962"/>
    </source>
</evidence>
<dbReference type="GO" id="GO:0005829">
    <property type="term" value="C:cytosol"/>
    <property type="evidence" value="ECO:0007669"/>
    <property type="project" value="TreeGrafter"/>
</dbReference>
<dbReference type="PANTHER" id="PTHR11550">
    <property type="entry name" value="CTP SYNTHASE"/>
    <property type="match status" value="1"/>
</dbReference>
<dbReference type="Proteomes" id="UP000193396">
    <property type="component" value="Unassembled WGS sequence"/>
</dbReference>
<dbReference type="AlphaFoldDB" id="A0A1Y2LFJ3"/>
<reference evidence="11 12" key="1">
    <citation type="submission" date="2014-03" db="EMBL/GenBank/DDBJ databases">
        <title>The draft genome sequence of Thalassospira alkalitolerans JCM 18968.</title>
        <authorList>
            <person name="Lai Q."/>
            <person name="Shao Z."/>
        </authorList>
    </citation>
    <scope>NUCLEOTIDE SEQUENCE [LARGE SCALE GENOMIC DNA]</scope>
    <source>
        <strain evidence="11 12">JCM 18968</strain>
    </source>
</reference>
<keyword evidence="8" id="KW-0665">Pyrimidine biosynthesis</keyword>
<dbReference type="Gene3D" id="3.40.50.880">
    <property type="match status" value="1"/>
</dbReference>
<evidence type="ECO:0000256" key="8">
    <source>
        <dbReference type="ARBA" id="ARBA00022975"/>
    </source>
</evidence>
<evidence type="ECO:0000256" key="5">
    <source>
        <dbReference type="ARBA" id="ARBA00022741"/>
    </source>
</evidence>
<keyword evidence="5" id="KW-0547">Nucleotide-binding</keyword>
<dbReference type="EC" id="6.3.4.2" evidence="3"/>
<dbReference type="STRING" id="1293890.TALK_05010"/>
<dbReference type="GO" id="GO:0003883">
    <property type="term" value="F:CTP synthase activity"/>
    <property type="evidence" value="ECO:0007669"/>
    <property type="project" value="UniProtKB-EC"/>
</dbReference>
<comment type="catalytic activity">
    <reaction evidence="9">
        <text>UTP + L-glutamine + ATP + H2O = CTP + L-glutamate + ADP + phosphate + 2 H(+)</text>
        <dbReference type="Rhea" id="RHEA:26426"/>
        <dbReference type="ChEBI" id="CHEBI:15377"/>
        <dbReference type="ChEBI" id="CHEBI:15378"/>
        <dbReference type="ChEBI" id="CHEBI:29985"/>
        <dbReference type="ChEBI" id="CHEBI:30616"/>
        <dbReference type="ChEBI" id="CHEBI:37563"/>
        <dbReference type="ChEBI" id="CHEBI:43474"/>
        <dbReference type="ChEBI" id="CHEBI:46398"/>
        <dbReference type="ChEBI" id="CHEBI:58359"/>
        <dbReference type="ChEBI" id="CHEBI:456216"/>
        <dbReference type="EC" id="6.3.4.2"/>
    </reaction>
</comment>
<evidence type="ECO:0000256" key="9">
    <source>
        <dbReference type="ARBA" id="ARBA00047781"/>
    </source>
</evidence>
<accession>A0A1Y2LFJ3</accession>